<dbReference type="CDD" id="cd07012">
    <property type="entry name" value="PBP2_Bug_TTT"/>
    <property type="match status" value="1"/>
</dbReference>
<accession>A0A1U9Z1T9</accession>
<comment type="similarity">
    <text evidence="1">Belongs to the UPF0065 (bug) family.</text>
</comment>
<keyword evidence="2" id="KW-0732">Signal</keyword>
<dbReference type="EMBL" id="CP020330">
    <property type="protein sequence ID" value="AQZ51659.1"/>
    <property type="molecule type" value="Genomic_DNA"/>
</dbReference>
<dbReference type="PIRSF" id="PIRSF017082">
    <property type="entry name" value="YflP"/>
    <property type="match status" value="1"/>
</dbReference>
<dbReference type="PANTHER" id="PTHR42928">
    <property type="entry name" value="TRICARBOXYLATE-BINDING PROTEIN"/>
    <property type="match status" value="1"/>
</dbReference>
<dbReference type="Gene3D" id="3.40.190.150">
    <property type="entry name" value="Bordetella uptake gene, domain 1"/>
    <property type="match status" value="1"/>
</dbReference>
<evidence type="ECO:0000256" key="2">
    <source>
        <dbReference type="SAM" id="SignalP"/>
    </source>
</evidence>
<dbReference type="Pfam" id="PF03401">
    <property type="entry name" value="TctC"/>
    <property type="match status" value="1"/>
</dbReference>
<protein>
    <submittedName>
        <fullName evidence="3">Tripartite tricarboxylate transporter family receptor</fullName>
    </submittedName>
</protein>
<keyword evidence="3" id="KW-0675">Receptor</keyword>
<dbReference type="InterPro" id="IPR042100">
    <property type="entry name" value="Bug_dom1"/>
</dbReference>
<name>A0A1U9Z1T9_9HYPH</name>
<evidence type="ECO:0000313" key="3">
    <source>
        <dbReference type="EMBL" id="AQZ51659.1"/>
    </source>
</evidence>
<keyword evidence="4" id="KW-1185">Reference proteome</keyword>
<evidence type="ECO:0000256" key="1">
    <source>
        <dbReference type="ARBA" id="ARBA00006987"/>
    </source>
</evidence>
<dbReference type="AlphaFoldDB" id="A0A1U9Z1T9"/>
<dbReference type="OrthoDB" id="7374807at2"/>
<dbReference type="STRING" id="1122214.Mame_02326"/>
<organism evidence="3 4">
    <name type="scientific">Martelella mediterranea DSM 17316</name>
    <dbReference type="NCBI Taxonomy" id="1122214"/>
    <lineage>
        <taxon>Bacteria</taxon>
        <taxon>Pseudomonadati</taxon>
        <taxon>Pseudomonadota</taxon>
        <taxon>Alphaproteobacteria</taxon>
        <taxon>Hyphomicrobiales</taxon>
        <taxon>Aurantimonadaceae</taxon>
        <taxon>Martelella</taxon>
    </lineage>
</organism>
<dbReference type="Proteomes" id="UP000191135">
    <property type="component" value="Chromosome"/>
</dbReference>
<proteinExistence type="inferred from homology"/>
<dbReference type="eggNOG" id="COG3181">
    <property type="taxonomic scope" value="Bacteria"/>
</dbReference>
<feature type="signal peptide" evidence="2">
    <location>
        <begin position="1"/>
        <end position="20"/>
    </location>
</feature>
<reference evidence="3 4" key="1">
    <citation type="submission" date="2017-03" db="EMBL/GenBank/DDBJ databases">
        <title>Foreign affairs: Plasmid Transfer between Roseobacters and Rhizobia.</title>
        <authorList>
            <person name="Bartling P."/>
            <person name="Bunk B."/>
            <person name="Overmann J."/>
            <person name="Brinkmann H."/>
            <person name="Petersen J."/>
        </authorList>
    </citation>
    <scope>NUCLEOTIDE SEQUENCE [LARGE SCALE GENOMIC DNA]</scope>
    <source>
        <strain evidence="3 4">MACL11</strain>
    </source>
</reference>
<dbReference type="PANTHER" id="PTHR42928:SF5">
    <property type="entry name" value="BLR1237 PROTEIN"/>
    <property type="match status" value="1"/>
</dbReference>
<dbReference type="Gene3D" id="3.40.190.10">
    <property type="entry name" value="Periplasmic binding protein-like II"/>
    <property type="match status" value="1"/>
</dbReference>
<sequence length="325" mass="35166" precursor="true">MNSKSLARFAGVALSFAAFADAAAAQDFPTRPITMIEPWEAGTSGDITARIVAEFASQKLGQPIAVQNIAGGGGAKAMLALSEADPDGYTIGNSWVATQIMVPTFEPRIGFDPMGFDPIGLMWVNPFTLTVAADHPANNVDEFIEWAKAQDGVLRVGVCPAVSLPHVVMRRFLEVAEITKYQPIPADGCETSNIQGLFDGSLDFTTGALGAVKIYGDKIKTLAIFTEERSPIEPGIPTAKEQGYYLDWGAATAGWSGLVAPEGTDPERLKKLQDVFREVINSEPFKKKMFEGGFTVQYMEPDAFQDLWQVSLDRLAPALENLKKN</sequence>
<dbReference type="InterPro" id="IPR005064">
    <property type="entry name" value="BUG"/>
</dbReference>
<gene>
    <name evidence="3" type="ORF">Mame_02326</name>
</gene>
<feature type="chain" id="PRO_5010747615" evidence="2">
    <location>
        <begin position="21"/>
        <end position="325"/>
    </location>
</feature>
<dbReference type="RefSeq" id="WP_018063745.1">
    <property type="nucleotide sequence ID" value="NZ_AQWH01000004.1"/>
</dbReference>
<evidence type="ECO:0000313" key="4">
    <source>
        <dbReference type="Proteomes" id="UP000191135"/>
    </source>
</evidence>
<dbReference type="KEGG" id="mmed:Mame_02326"/>